<dbReference type="RefSeq" id="WP_343971147.1">
    <property type="nucleotide sequence ID" value="NZ_BAAAHK010000008.1"/>
</dbReference>
<evidence type="ECO:0000313" key="2">
    <source>
        <dbReference type="Proteomes" id="UP001500542"/>
    </source>
</evidence>
<organism evidence="1 2">
    <name type="scientific">Kribbella koreensis</name>
    <dbReference type="NCBI Taxonomy" id="57909"/>
    <lineage>
        <taxon>Bacteria</taxon>
        <taxon>Bacillati</taxon>
        <taxon>Actinomycetota</taxon>
        <taxon>Actinomycetes</taxon>
        <taxon>Propionibacteriales</taxon>
        <taxon>Kribbellaceae</taxon>
        <taxon>Kribbella</taxon>
    </lineage>
</organism>
<name>A0ABN1QJQ4_9ACTN</name>
<dbReference type="EMBL" id="BAAAHK010000008">
    <property type="protein sequence ID" value="GAA0943653.1"/>
    <property type="molecule type" value="Genomic_DNA"/>
</dbReference>
<accession>A0ABN1QJQ4</accession>
<comment type="caution">
    <text evidence="1">The sequence shown here is derived from an EMBL/GenBank/DDBJ whole genome shotgun (WGS) entry which is preliminary data.</text>
</comment>
<keyword evidence="2" id="KW-1185">Reference proteome</keyword>
<dbReference type="Proteomes" id="UP001500542">
    <property type="component" value="Unassembled WGS sequence"/>
</dbReference>
<sequence length="114" mass="12378">MNSEMVAADPGRHMLSTYRHGWDEQGQAVQAPVEFREQAAGSRESLRPPQDEDAARTVELGGTEVLVAASLLRELSARLRDEAARGLISPDAEQLAAVSDELVERFYTAAGLRG</sequence>
<protein>
    <submittedName>
        <fullName evidence="1">Uncharacterized protein</fullName>
    </submittedName>
</protein>
<proteinExistence type="predicted"/>
<reference evidence="1 2" key="1">
    <citation type="journal article" date="2019" name="Int. J. Syst. Evol. Microbiol.">
        <title>The Global Catalogue of Microorganisms (GCM) 10K type strain sequencing project: providing services to taxonomists for standard genome sequencing and annotation.</title>
        <authorList>
            <consortium name="The Broad Institute Genomics Platform"/>
            <consortium name="The Broad Institute Genome Sequencing Center for Infectious Disease"/>
            <person name="Wu L."/>
            <person name="Ma J."/>
        </authorList>
    </citation>
    <scope>NUCLEOTIDE SEQUENCE [LARGE SCALE GENOMIC DNA]</scope>
    <source>
        <strain evidence="1 2">JCM 10977</strain>
    </source>
</reference>
<gene>
    <name evidence="1" type="ORF">GCM10009554_37100</name>
</gene>
<evidence type="ECO:0000313" key="1">
    <source>
        <dbReference type="EMBL" id="GAA0943653.1"/>
    </source>
</evidence>